<sequence length="597" mass="66154">MSLEEAKDEIKWSDDIWDSSNIRALRGQQEEDFGNAGLKKYKMPTDDGTWDNMTTNAGGILCSKLIGMLAYSEMQLFIDVDDEEKESNKAGRNKIADTERLANGVIWANDREITSVPSGKTIQSALSSFAILRGGIAQSLLWIEAKNAPPKCIIRTYDPMFCQWEEGDREIIKFCFRNFVTENYIKRTFKEKIKDGFDFGEPIIGKKDYLSYTFFDEDEWKMAINGKYVEGEEHKLGYCPVNIQSCGAVPYLHSTAYEDTMRFSWQSYAQNTRGVYDLMSKLLSIAKTKAVDSGRKDIIVEYDSNLDPNPPQIQKVGYGAGQRNNLVLIDKGKGQEYKGFLVAPGNEVIDSFYNLVEGMSTMGALDPIASGVMNRSGSGALAAELRDAALEFLNPYRGCVASGLIWDAEENTRQFKGGKYEKVEVEGRDTKGRKFLVTLEPADVVEKHFDCNLITDSLRDRTIELGDAINEVKNGLSSPKSAMRNHNLHPDPDKEMELIEQHKHMIMSAEDPVYHNASMAAFYVDKIGSEDVVVGITNEEMAEYHSTLAKLAVKGTIEGMMGAANQAGGNGGTETPPGTPVSPQATSAAIGSEALNF</sequence>
<evidence type="ECO:0000313" key="2">
    <source>
        <dbReference type="EMBL" id="QJA89072.1"/>
    </source>
</evidence>
<feature type="region of interest" description="Disordered" evidence="1">
    <location>
        <begin position="564"/>
        <end position="597"/>
    </location>
</feature>
<proteinExistence type="predicted"/>
<dbReference type="AlphaFoldDB" id="A0A6M3L5G1"/>
<protein>
    <submittedName>
        <fullName evidence="2">Uncharacterized protein</fullName>
    </submittedName>
</protein>
<dbReference type="EMBL" id="MT142821">
    <property type="protein sequence ID" value="QJA89072.1"/>
    <property type="molecule type" value="Genomic_DNA"/>
</dbReference>
<evidence type="ECO:0000256" key="1">
    <source>
        <dbReference type="SAM" id="MobiDB-lite"/>
    </source>
</evidence>
<reference evidence="2" key="1">
    <citation type="submission" date="2020-03" db="EMBL/GenBank/DDBJ databases">
        <title>The deep terrestrial virosphere.</title>
        <authorList>
            <person name="Holmfeldt K."/>
            <person name="Nilsson E."/>
            <person name="Simone D."/>
            <person name="Lopez-Fernandez M."/>
            <person name="Wu X."/>
            <person name="de Brujin I."/>
            <person name="Lundin D."/>
            <person name="Andersson A."/>
            <person name="Bertilsson S."/>
            <person name="Dopson M."/>
        </authorList>
    </citation>
    <scope>NUCLEOTIDE SEQUENCE</scope>
    <source>
        <strain evidence="2">MM415B02612</strain>
    </source>
</reference>
<gene>
    <name evidence="2" type="ORF">MM415B02612_0009</name>
</gene>
<accession>A0A6M3L5G1</accession>
<name>A0A6M3L5G1_9ZZZZ</name>
<organism evidence="2">
    <name type="scientific">viral metagenome</name>
    <dbReference type="NCBI Taxonomy" id="1070528"/>
    <lineage>
        <taxon>unclassified sequences</taxon>
        <taxon>metagenomes</taxon>
        <taxon>organismal metagenomes</taxon>
    </lineage>
</organism>